<protein>
    <recommendedName>
        <fullName evidence="3">ParB-like nuclease domain-containing protein</fullName>
    </recommendedName>
</protein>
<evidence type="ECO:0000313" key="1">
    <source>
        <dbReference type="EMBL" id="SIS10435.1"/>
    </source>
</evidence>
<accession>A0A1N7GCU9</accession>
<dbReference type="Proteomes" id="UP000185936">
    <property type="component" value="Unassembled WGS sequence"/>
</dbReference>
<dbReference type="RefSeq" id="WP_076609953.1">
    <property type="nucleotide sequence ID" value="NZ_FTNR01000011.1"/>
</dbReference>
<gene>
    <name evidence="1" type="ORF">SAMN05421752_11166</name>
</gene>
<evidence type="ECO:0000313" key="2">
    <source>
        <dbReference type="Proteomes" id="UP000185936"/>
    </source>
</evidence>
<dbReference type="AlphaFoldDB" id="A0A1N7GCU9"/>
<evidence type="ECO:0008006" key="3">
    <source>
        <dbReference type="Google" id="ProtNLM"/>
    </source>
</evidence>
<name>A0A1N7GCU9_9EURY</name>
<proteinExistence type="predicted"/>
<dbReference type="EMBL" id="FTNR01000011">
    <property type="protein sequence ID" value="SIS10435.1"/>
    <property type="molecule type" value="Genomic_DNA"/>
</dbReference>
<dbReference type="STRING" id="308853.SAMN05421752_11166"/>
<organism evidence="1 2">
    <name type="scientific">Natronorubrum thiooxidans</name>
    <dbReference type="NCBI Taxonomy" id="308853"/>
    <lineage>
        <taxon>Archaea</taxon>
        <taxon>Methanobacteriati</taxon>
        <taxon>Methanobacteriota</taxon>
        <taxon>Stenosarchaea group</taxon>
        <taxon>Halobacteria</taxon>
        <taxon>Halobacteriales</taxon>
        <taxon>Natrialbaceae</taxon>
        <taxon>Natronorubrum</taxon>
    </lineage>
</organism>
<keyword evidence="2" id="KW-1185">Reference proteome</keyword>
<reference evidence="2" key="1">
    <citation type="submission" date="2017-01" db="EMBL/GenBank/DDBJ databases">
        <authorList>
            <person name="Varghese N."/>
            <person name="Submissions S."/>
        </authorList>
    </citation>
    <scope>NUCLEOTIDE SEQUENCE [LARGE SCALE GENOMIC DNA]</scope>
    <source>
        <strain evidence="2">type strain: HArc-</strain>
    </source>
</reference>
<sequence length="129" mass="14808">MNNEDAQSPNVNWDVSENHLADFERLYQNIQSNGYQPQSELEGDENVLDNIYLLIGREGELTVERGYHRVAIAKTIGLNVVPVYVRARHEKWQTLRDEAWDAGSKDELSHDVCQHIDHPDIAAALRRSK</sequence>
<dbReference type="OrthoDB" id="197906at2157"/>